<dbReference type="PANTHER" id="PTHR33908">
    <property type="entry name" value="MANNOSYLTRANSFERASE YKCB-RELATED"/>
    <property type="match status" value="1"/>
</dbReference>
<proteinExistence type="predicted"/>
<feature type="transmembrane region" description="Helical" evidence="8">
    <location>
        <begin position="243"/>
        <end position="263"/>
    </location>
</feature>
<keyword evidence="5 8" id="KW-0812">Transmembrane</keyword>
<gene>
    <name evidence="10" type="ORF">AABB81_15175</name>
</gene>
<dbReference type="InterPro" id="IPR050297">
    <property type="entry name" value="LipidA_mod_glycosyltrf_83"/>
</dbReference>
<feature type="transmembrane region" description="Helical" evidence="8">
    <location>
        <begin position="7"/>
        <end position="27"/>
    </location>
</feature>
<reference evidence="10 11" key="1">
    <citation type="submission" date="2024-04" db="EMBL/GenBank/DDBJ databases">
        <title>whole genome sequencing of Lutimonas vermicola strain IMCC1616.</title>
        <authorList>
            <person name="Bae S.S."/>
        </authorList>
    </citation>
    <scope>NUCLEOTIDE SEQUENCE [LARGE SCALE GENOMIC DNA]</scope>
    <source>
        <strain evidence="10 11">IMCC1616</strain>
    </source>
</reference>
<dbReference type="EMBL" id="JBCDNA010000003">
    <property type="protein sequence ID" value="MEL4457247.1"/>
    <property type="molecule type" value="Genomic_DNA"/>
</dbReference>
<accession>A0ABU9L487</accession>
<keyword evidence="3" id="KW-0328">Glycosyltransferase</keyword>
<evidence type="ECO:0000313" key="11">
    <source>
        <dbReference type="Proteomes" id="UP001474120"/>
    </source>
</evidence>
<dbReference type="PANTHER" id="PTHR33908:SF11">
    <property type="entry name" value="MEMBRANE PROTEIN"/>
    <property type="match status" value="1"/>
</dbReference>
<feature type="transmembrane region" description="Helical" evidence="8">
    <location>
        <begin position="327"/>
        <end position="346"/>
    </location>
</feature>
<feature type="transmembrane region" description="Helical" evidence="8">
    <location>
        <begin position="302"/>
        <end position="320"/>
    </location>
</feature>
<comment type="caution">
    <text evidence="10">The sequence shown here is derived from an EMBL/GenBank/DDBJ whole genome shotgun (WGS) entry which is preliminary data.</text>
</comment>
<evidence type="ECO:0000256" key="2">
    <source>
        <dbReference type="ARBA" id="ARBA00022475"/>
    </source>
</evidence>
<feature type="transmembrane region" description="Helical" evidence="8">
    <location>
        <begin position="275"/>
        <end position="296"/>
    </location>
</feature>
<keyword evidence="2" id="KW-1003">Cell membrane</keyword>
<dbReference type="InterPro" id="IPR038731">
    <property type="entry name" value="RgtA/B/C-like"/>
</dbReference>
<keyword evidence="11" id="KW-1185">Reference proteome</keyword>
<evidence type="ECO:0000256" key="6">
    <source>
        <dbReference type="ARBA" id="ARBA00022989"/>
    </source>
</evidence>
<evidence type="ECO:0000256" key="8">
    <source>
        <dbReference type="SAM" id="Phobius"/>
    </source>
</evidence>
<comment type="subcellular location">
    <subcellularLocation>
        <location evidence="1">Cell membrane</location>
        <topology evidence="1">Multi-pass membrane protein</topology>
    </subcellularLocation>
</comment>
<dbReference type="RefSeq" id="WP_342161410.1">
    <property type="nucleotide sequence ID" value="NZ_JBCDNA010000003.1"/>
</dbReference>
<keyword evidence="7 8" id="KW-0472">Membrane</keyword>
<keyword evidence="6 8" id="KW-1133">Transmembrane helix</keyword>
<evidence type="ECO:0000259" key="9">
    <source>
        <dbReference type="Pfam" id="PF13231"/>
    </source>
</evidence>
<feature type="transmembrane region" description="Helical" evidence="8">
    <location>
        <begin position="170"/>
        <end position="186"/>
    </location>
</feature>
<feature type="domain" description="Glycosyltransferase RgtA/B/C/D-like" evidence="9">
    <location>
        <begin position="47"/>
        <end position="211"/>
    </location>
</feature>
<sequence>MTNKQKLGLLIIISTLIRVIVGSYIQLGNDEVYYWTYARYPDWSHFDHPPMVGFFEQLFSLNLLFESELALRLGFIISGTLSTILLYFIGKEVKDERTGLLAAILFNTSIYGFIISGLFIMPDGPLVLFWMTSLLFFIKYQKATEKFKINLFLSISMISLSMAVYAKYQAVYLLFGYGLYWILYKRDQLKNPVLYLNISFTALIVFIIVYWNYLNSFSGMSYHSERVTLFSLNFNLDSFLREVVGQIAYNNPYNYIIILIALFSFKNKRFIDLQYFWLFLFISLPLIVTTLFFSLYRDTLPHWSGVSFLCLAVLAAAYLSERPRTPLLYFTLCMVFSLVLIGMGVVNRGWVIDSAFDSKTESTKLGKNDPTLDMFGWDQFRNELEHLETDRSELAGLPLISNKWYPGSHLFYYVARPMEKDLYVLGDMKDMHKYYWINQTRPPLKEGQNGIYITYSRNFKDPRNTMQDYFSEMELLRQFPVLRSGKTVEYGYIYLLRGYKNSNLGGEVKE</sequence>
<evidence type="ECO:0000256" key="4">
    <source>
        <dbReference type="ARBA" id="ARBA00022679"/>
    </source>
</evidence>
<feature type="transmembrane region" description="Helical" evidence="8">
    <location>
        <begin position="69"/>
        <end position="88"/>
    </location>
</feature>
<protein>
    <submittedName>
        <fullName evidence="10">Glycosyltransferase family 39 protein</fullName>
    </submittedName>
</protein>
<evidence type="ECO:0000256" key="3">
    <source>
        <dbReference type="ARBA" id="ARBA00022676"/>
    </source>
</evidence>
<evidence type="ECO:0000256" key="7">
    <source>
        <dbReference type="ARBA" id="ARBA00023136"/>
    </source>
</evidence>
<evidence type="ECO:0000256" key="5">
    <source>
        <dbReference type="ARBA" id="ARBA00022692"/>
    </source>
</evidence>
<evidence type="ECO:0000256" key="1">
    <source>
        <dbReference type="ARBA" id="ARBA00004651"/>
    </source>
</evidence>
<organism evidence="10 11">
    <name type="scientific">Lutimonas vermicola</name>
    <dbReference type="NCBI Taxonomy" id="414288"/>
    <lineage>
        <taxon>Bacteria</taxon>
        <taxon>Pseudomonadati</taxon>
        <taxon>Bacteroidota</taxon>
        <taxon>Flavobacteriia</taxon>
        <taxon>Flavobacteriales</taxon>
        <taxon>Flavobacteriaceae</taxon>
        <taxon>Lutimonas</taxon>
    </lineage>
</organism>
<feature type="transmembrane region" description="Helical" evidence="8">
    <location>
        <begin position="193"/>
        <end position="213"/>
    </location>
</feature>
<name>A0ABU9L487_9FLAO</name>
<dbReference type="Pfam" id="PF13231">
    <property type="entry name" value="PMT_2"/>
    <property type="match status" value="1"/>
</dbReference>
<evidence type="ECO:0000313" key="10">
    <source>
        <dbReference type="EMBL" id="MEL4457247.1"/>
    </source>
</evidence>
<feature type="transmembrane region" description="Helical" evidence="8">
    <location>
        <begin position="100"/>
        <end position="118"/>
    </location>
</feature>
<keyword evidence="4" id="KW-0808">Transferase</keyword>
<dbReference type="Proteomes" id="UP001474120">
    <property type="component" value="Unassembled WGS sequence"/>
</dbReference>